<dbReference type="GO" id="GO:0006814">
    <property type="term" value="P:sodium ion transport"/>
    <property type="evidence" value="ECO:0007669"/>
    <property type="project" value="InterPro"/>
</dbReference>
<dbReference type="InterPro" id="IPR039672">
    <property type="entry name" value="MFS_2"/>
</dbReference>
<protein>
    <submittedName>
        <fullName evidence="3">Permease</fullName>
    </submittedName>
</protein>
<feature type="transmembrane region" description="Helical" evidence="2">
    <location>
        <begin position="21"/>
        <end position="43"/>
    </location>
</feature>
<evidence type="ECO:0000313" key="4">
    <source>
        <dbReference type="Proteomes" id="UP000032874"/>
    </source>
</evidence>
<dbReference type="Proteomes" id="UP000032874">
    <property type="component" value="Unassembled WGS sequence"/>
</dbReference>
<dbReference type="InterPro" id="IPR001927">
    <property type="entry name" value="Na/Gal_symport"/>
</dbReference>
<gene>
    <name evidence="3" type="ORF">KP22_05430</name>
</gene>
<dbReference type="Pfam" id="PF13347">
    <property type="entry name" value="MFS_2"/>
    <property type="match status" value="1"/>
</dbReference>
<dbReference type="GO" id="GO:0008643">
    <property type="term" value="P:carbohydrate transport"/>
    <property type="evidence" value="ECO:0007669"/>
    <property type="project" value="InterPro"/>
</dbReference>
<dbReference type="InterPro" id="IPR036259">
    <property type="entry name" value="MFS_trans_sf"/>
</dbReference>
<accession>A0A093UH34</accession>
<keyword evidence="2" id="KW-0472">Membrane</keyword>
<feature type="transmembrane region" description="Helical" evidence="2">
    <location>
        <begin position="161"/>
        <end position="179"/>
    </location>
</feature>
<comment type="caution">
    <text evidence="3">The sequence shown here is derived from an EMBL/GenBank/DDBJ whole genome shotgun (WGS) entry which is preliminary data.</text>
</comment>
<feature type="transmembrane region" description="Helical" evidence="2">
    <location>
        <begin position="305"/>
        <end position="323"/>
    </location>
</feature>
<dbReference type="PANTHER" id="PTHR11328:SF24">
    <property type="entry name" value="MAJOR FACILITATOR SUPERFAMILY (MFS) PROFILE DOMAIN-CONTAINING PROTEIN"/>
    <property type="match status" value="1"/>
</dbReference>
<dbReference type="CDD" id="cd17332">
    <property type="entry name" value="MFS_MelB_like"/>
    <property type="match status" value="1"/>
</dbReference>
<comment type="similarity">
    <text evidence="1">Belongs to the sodium:galactoside symporter (TC 2.A.2) family.</text>
</comment>
<dbReference type="RefSeq" id="WP_039322865.1">
    <property type="nucleotide sequence ID" value="NZ_JAODTE010000001.1"/>
</dbReference>
<name>A0A093UH34_9GAMM</name>
<dbReference type="GO" id="GO:0015293">
    <property type="term" value="F:symporter activity"/>
    <property type="evidence" value="ECO:0007669"/>
    <property type="project" value="InterPro"/>
</dbReference>
<feature type="transmembrane region" description="Helical" evidence="2">
    <location>
        <begin position="329"/>
        <end position="353"/>
    </location>
</feature>
<reference evidence="3 4" key="1">
    <citation type="submission" date="2014-08" db="EMBL/GenBank/DDBJ databases">
        <title>Genome sequences of NCPPB Pectobacterium isolates.</title>
        <authorList>
            <person name="Glover R.H."/>
            <person name="Sapp M."/>
            <person name="Elphinstone J."/>
        </authorList>
    </citation>
    <scope>NUCLEOTIDE SEQUENCE [LARGE SCALE GENOMIC DNA]</scope>
    <source>
        <strain evidence="3 4">NCPPB 2795</strain>
    </source>
</reference>
<feature type="transmembrane region" description="Helical" evidence="2">
    <location>
        <begin position="119"/>
        <end position="149"/>
    </location>
</feature>
<dbReference type="FunFam" id="1.20.1250.20:FF:000045">
    <property type="entry name" value="Glycoside-pentoside-hexuronide family transporter"/>
    <property type="match status" value="1"/>
</dbReference>
<organism evidence="3 4">
    <name type="scientific">Pectobacterium betavasculorum</name>
    <dbReference type="NCBI Taxonomy" id="55207"/>
    <lineage>
        <taxon>Bacteria</taxon>
        <taxon>Pseudomonadati</taxon>
        <taxon>Pseudomonadota</taxon>
        <taxon>Gammaproteobacteria</taxon>
        <taxon>Enterobacterales</taxon>
        <taxon>Pectobacteriaceae</taxon>
        <taxon>Pectobacterium</taxon>
    </lineage>
</organism>
<dbReference type="Gene3D" id="1.20.1250.20">
    <property type="entry name" value="MFS general substrate transporter like domains"/>
    <property type="match status" value="1"/>
</dbReference>
<dbReference type="eggNOG" id="COG2211">
    <property type="taxonomic scope" value="Bacteria"/>
</dbReference>
<feature type="transmembrane region" description="Helical" evidence="2">
    <location>
        <begin position="49"/>
        <end position="70"/>
    </location>
</feature>
<feature type="transmembrane region" description="Helical" evidence="2">
    <location>
        <begin position="91"/>
        <end position="107"/>
    </location>
</feature>
<dbReference type="NCBIfam" id="TIGR00792">
    <property type="entry name" value="gph"/>
    <property type="match status" value="1"/>
</dbReference>
<keyword evidence="2" id="KW-0812">Transmembrane</keyword>
<feature type="transmembrane region" description="Helical" evidence="2">
    <location>
        <begin position="416"/>
        <end position="438"/>
    </location>
</feature>
<feature type="transmembrane region" description="Helical" evidence="2">
    <location>
        <begin position="239"/>
        <end position="264"/>
    </location>
</feature>
<feature type="transmembrane region" description="Helical" evidence="2">
    <location>
        <begin position="374"/>
        <end position="396"/>
    </location>
</feature>
<evidence type="ECO:0000256" key="1">
    <source>
        <dbReference type="ARBA" id="ARBA00009617"/>
    </source>
</evidence>
<dbReference type="GO" id="GO:0005886">
    <property type="term" value="C:plasma membrane"/>
    <property type="evidence" value="ECO:0007669"/>
    <property type="project" value="TreeGrafter"/>
</dbReference>
<feature type="transmembrane region" description="Helical" evidence="2">
    <location>
        <begin position="191"/>
        <end position="213"/>
    </location>
</feature>
<feature type="transmembrane region" description="Helical" evidence="2">
    <location>
        <begin position="270"/>
        <end position="293"/>
    </location>
</feature>
<dbReference type="SUPFAM" id="SSF103473">
    <property type="entry name" value="MFS general substrate transporter"/>
    <property type="match status" value="1"/>
</dbReference>
<proteinExistence type="inferred from homology"/>
<dbReference type="AlphaFoldDB" id="A0A093UH34"/>
<dbReference type="PANTHER" id="PTHR11328">
    <property type="entry name" value="MAJOR FACILITATOR SUPERFAMILY DOMAIN-CONTAINING PROTEIN"/>
    <property type="match status" value="1"/>
</dbReference>
<sequence>MSASAIEKLSAYEKLSLKEKVGYGMGDAGSCMIWSVLALYLTWFYTDVYGLDAGVVGTLFLVIRIFDAFIDPLMGAVCDRTKSRWGKFRPWLLWMALPFGLGAAVMFTTPDLSMDGKIIYAWVTYLVMSMIYTAINIPYCSVAGVITLNQKERMGCLSWRFFLNGLATLIVSSAILPLTDWLGDGNRASGFQMTMMIMGGAATLMFLFCFSSIKERVVSVKTNDSLLRDLKDIAKNDQWVLMISITFLNVFPAFIRGAVTIYYASYVMHASVGFITFFLALGVACNMLGSAIAKPLTDRFDKIKLFRIINIILGILSFALWFVDPASLTPLLTLFIIINILHLIQSGPILWAMMSDVDDYGDWKFGKRLTGISFAGNLFMLKMGLAVAGAIVAWILSYTGYIANKPQQNSQTIQGIIMMFSLLPMVSYFISAFMVRYFKLNNAFIEKIKVDLAKRELENGQNKLSEFTDTPARQPTY</sequence>
<evidence type="ECO:0000256" key="2">
    <source>
        <dbReference type="SAM" id="Phobius"/>
    </source>
</evidence>
<dbReference type="EMBL" id="JQHM01000001">
    <property type="protein sequence ID" value="KFX07533.1"/>
    <property type="molecule type" value="Genomic_DNA"/>
</dbReference>
<evidence type="ECO:0000313" key="3">
    <source>
        <dbReference type="EMBL" id="KFX07533.1"/>
    </source>
</evidence>
<keyword evidence="2" id="KW-1133">Transmembrane helix</keyword>